<evidence type="ECO:0000256" key="2">
    <source>
        <dbReference type="ARBA" id="ARBA00008627"/>
    </source>
</evidence>
<dbReference type="EC" id="2.3.2.3" evidence="3"/>
<evidence type="ECO:0000256" key="6">
    <source>
        <dbReference type="ARBA" id="ARBA00022679"/>
    </source>
</evidence>
<dbReference type="KEGG" id="arac:E0W69_020080"/>
<dbReference type="Pfam" id="PF09924">
    <property type="entry name" value="LPG_synthase_C"/>
    <property type="match status" value="1"/>
</dbReference>
<dbReference type="OrthoDB" id="145485at2"/>
<dbReference type="RefSeq" id="WP_131331830.1">
    <property type="nucleotide sequence ID" value="NZ_CP044016.1"/>
</dbReference>
<keyword evidence="6" id="KW-0808">Transferase</keyword>
<feature type="transmembrane region" description="Helical" evidence="14">
    <location>
        <begin position="139"/>
        <end position="162"/>
    </location>
</feature>
<comment type="subcellular location">
    <subcellularLocation>
        <location evidence="1">Cell membrane</location>
        <topology evidence="1">Multi-pass membrane protein</topology>
    </subcellularLocation>
</comment>
<dbReference type="Proteomes" id="UP000292424">
    <property type="component" value="Chromosome"/>
</dbReference>
<dbReference type="EMBL" id="CP044016">
    <property type="protein sequence ID" value="QES90847.1"/>
    <property type="molecule type" value="Genomic_DNA"/>
</dbReference>
<evidence type="ECO:0000256" key="8">
    <source>
        <dbReference type="ARBA" id="ARBA00022989"/>
    </source>
</evidence>
<feature type="transmembrane region" description="Helical" evidence="14">
    <location>
        <begin position="21"/>
        <end position="38"/>
    </location>
</feature>
<evidence type="ECO:0000313" key="17">
    <source>
        <dbReference type="Proteomes" id="UP000292424"/>
    </source>
</evidence>
<organism evidence="16 17">
    <name type="scientific">Rhizosphaericola mali</name>
    <dbReference type="NCBI Taxonomy" id="2545455"/>
    <lineage>
        <taxon>Bacteria</taxon>
        <taxon>Pseudomonadati</taxon>
        <taxon>Bacteroidota</taxon>
        <taxon>Chitinophagia</taxon>
        <taxon>Chitinophagales</taxon>
        <taxon>Chitinophagaceae</taxon>
        <taxon>Rhizosphaericola</taxon>
    </lineage>
</organism>
<feature type="transmembrane region" description="Helical" evidence="14">
    <location>
        <begin position="480"/>
        <end position="502"/>
    </location>
</feature>
<evidence type="ECO:0000256" key="7">
    <source>
        <dbReference type="ARBA" id="ARBA00022692"/>
    </source>
</evidence>
<feature type="transmembrane region" description="Helical" evidence="14">
    <location>
        <begin position="102"/>
        <end position="119"/>
    </location>
</feature>
<accession>A0A5P2G6B1</accession>
<keyword evidence="5" id="KW-1003">Cell membrane</keyword>
<feature type="transmembrane region" description="Helical" evidence="14">
    <location>
        <begin position="376"/>
        <end position="393"/>
    </location>
</feature>
<dbReference type="GO" id="GO:0055091">
    <property type="term" value="P:phospholipid homeostasis"/>
    <property type="evidence" value="ECO:0007669"/>
    <property type="project" value="TreeGrafter"/>
</dbReference>
<feature type="transmembrane region" description="Helical" evidence="14">
    <location>
        <begin position="224"/>
        <end position="245"/>
    </location>
</feature>
<dbReference type="GO" id="GO:0005886">
    <property type="term" value="C:plasma membrane"/>
    <property type="evidence" value="ECO:0007669"/>
    <property type="project" value="UniProtKB-SubCell"/>
</dbReference>
<keyword evidence="7 14" id="KW-0812">Transmembrane</keyword>
<dbReference type="Pfam" id="PF03706">
    <property type="entry name" value="LPG_synthase_TM"/>
    <property type="match status" value="1"/>
</dbReference>
<evidence type="ECO:0000256" key="10">
    <source>
        <dbReference type="ARBA" id="ARBA00023136"/>
    </source>
</evidence>
<evidence type="ECO:0000256" key="12">
    <source>
        <dbReference type="ARBA" id="ARBA00031899"/>
    </source>
</evidence>
<dbReference type="InterPro" id="IPR016181">
    <property type="entry name" value="Acyl_CoA_acyltransferase"/>
</dbReference>
<dbReference type="InterPro" id="IPR022791">
    <property type="entry name" value="L-PG_synthase/AglD"/>
</dbReference>
<feature type="transmembrane region" description="Helical" evidence="14">
    <location>
        <begin position="453"/>
        <end position="474"/>
    </location>
</feature>
<comment type="catalytic activity">
    <reaction evidence="13">
        <text>L-lysyl-tRNA(Lys) + a 1,2-diacyl-sn-glycero-3-phospho-(1'-sn-glycerol) = a 1,2-diacyl-sn-glycero-3-phospho-1'-(3'-O-L-lysyl)-sn-glycerol + tRNA(Lys)</text>
        <dbReference type="Rhea" id="RHEA:10668"/>
        <dbReference type="Rhea" id="RHEA-COMP:9696"/>
        <dbReference type="Rhea" id="RHEA-COMP:9697"/>
        <dbReference type="ChEBI" id="CHEBI:64716"/>
        <dbReference type="ChEBI" id="CHEBI:75792"/>
        <dbReference type="ChEBI" id="CHEBI:78442"/>
        <dbReference type="ChEBI" id="CHEBI:78529"/>
        <dbReference type="EC" id="2.3.2.3"/>
    </reaction>
</comment>
<feature type="transmembrane region" description="Helical" evidence="14">
    <location>
        <begin position="424"/>
        <end position="441"/>
    </location>
</feature>
<feature type="transmembrane region" description="Helical" evidence="14">
    <location>
        <begin position="169"/>
        <end position="188"/>
    </location>
</feature>
<proteinExistence type="inferred from homology"/>
<dbReference type="SUPFAM" id="SSF55729">
    <property type="entry name" value="Acyl-CoA N-acyltransferases (Nat)"/>
    <property type="match status" value="1"/>
</dbReference>
<evidence type="ECO:0000313" key="16">
    <source>
        <dbReference type="EMBL" id="QES90847.1"/>
    </source>
</evidence>
<evidence type="ECO:0000256" key="11">
    <source>
        <dbReference type="ARBA" id="ARBA00023251"/>
    </source>
</evidence>
<keyword evidence="9" id="KW-0443">Lipid metabolism</keyword>
<evidence type="ECO:0000256" key="5">
    <source>
        <dbReference type="ARBA" id="ARBA00022475"/>
    </source>
</evidence>
<feature type="transmembrane region" description="Helical" evidence="14">
    <location>
        <begin position="304"/>
        <end position="324"/>
    </location>
</feature>
<keyword evidence="10 14" id="KW-0472">Membrane</keyword>
<keyword evidence="8 14" id="KW-1133">Transmembrane helix</keyword>
<evidence type="ECO:0000256" key="3">
    <source>
        <dbReference type="ARBA" id="ARBA00012014"/>
    </source>
</evidence>
<feature type="transmembrane region" description="Helical" evidence="14">
    <location>
        <begin position="400"/>
        <end position="418"/>
    </location>
</feature>
<gene>
    <name evidence="16" type="ORF">E0W69_020080</name>
</gene>
<name>A0A5P2G6B1_9BACT</name>
<keyword evidence="11" id="KW-0046">Antibiotic resistance</keyword>
<dbReference type="GO" id="GO:0046677">
    <property type="term" value="P:response to antibiotic"/>
    <property type="evidence" value="ECO:0007669"/>
    <property type="project" value="UniProtKB-KW"/>
</dbReference>
<evidence type="ECO:0000256" key="1">
    <source>
        <dbReference type="ARBA" id="ARBA00004651"/>
    </source>
</evidence>
<dbReference type="AlphaFoldDB" id="A0A5P2G6B1"/>
<dbReference type="PANTHER" id="PTHR34697">
    <property type="entry name" value="PHOSPHATIDYLGLYCEROL LYSYLTRANSFERASE"/>
    <property type="match status" value="1"/>
</dbReference>
<evidence type="ECO:0000256" key="14">
    <source>
        <dbReference type="SAM" id="Phobius"/>
    </source>
</evidence>
<feature type="transmembrane region" description="Helical" evidence="14">
    <location>
        <begin position="336"/>
        <end position="356"/>
    </location>
</feature>
<feature type="domain" description="Phosphatidylglycerol lysyltransferase C-terminal" evidence="15">
    <location>
        <begin position="568"/>
        <end position="852"/>
    </location>
</feature>
<feature type="transmembrane region" description="Helical" evidence="14">
    <location>
        <begin position="252"/>
        <end position="275"/>
    </location>
</feature>
<dbReference type="PANTHER" id="PTHR34697:SF2">
    <property type="entry name" value="PHOSPHATIDYLGLYCEROL LYSYLTRANSFERASE"/>
    <property type="match status" value="1"/>
</dbReference>
<comment type="similarity">
    <text evidence="2">Belongs to the LPG synthase family.</text>
</comment>
<dbReference type="InterPro" id="IPR024320">
    <property type="entry name" value="LPG_synthase_C"/>
</dbReference>
<feature type="transmembrane region" description="Helical" evidence="14">
    <location>
        <begin position="58"/>
        <end position="81"/>
    </location>
</feature>
<evidence type="ECO:0000256" key="4">
    <source>
        <dbReference type="ARBA" id="ARBA00021546"/>
    </source>
</evidence>
<dbReference type="InterPro" id="IPR051211">
    <property type="entry name" value="PG_lysyltransferase"/>
</dbReference>
<keyword evidence="17" id="KW-1185">Reference proteome</keyword>
<evidence type="ECO:0000259" key="15">
    <source>
        <dbReference type="Pfam" id="PF09924"/>
    </source>
</evidence>
<sequence length="871" mass="99839">MSFVGTFKSIGSNLQSHWKRYIQYALAIFFIFFAIHFFSSQGDELKNIQTQIAVFNRFWLWMSILITLLFVVLQGVMYQYAFKSIQKRIPLLLGINLFLKRNFVSVFLPAGGITSLAFFNKDILRQKISKSESNIAASIYAFLGILSVVIVGIPIIIYALCISINIQNIGALVLLLIGMIVVLCYFIWDLKKQKFLYKILIKYFPKLENSIHSIFVNEFDKKSLYITLVISILIDIIGIFQLYFVMKGLAAFSNLFIASLAYIIVVILLIVSPFLRGVGAIEVSLAYILGKFGYSRAEALGITLLFRFFEFWFPLFLGAIAFLVKVDKFIIRILPSCFALLLGIINIYSVLTPPIITRFELENSVLSLKTMTTSNYFVLMAGLFLILNAFLLLKGSKTAFVTAIALCIVSIVGNLLKSLDYEEAFVGLVVLITLVISAKDYRAKSKFGISNHASQLILLSCAIVLVYGYLGLYFLNFAYWHIHLNFFQVSSLLFKSIFMLKVKHGFLFNKITRYFFYSLSISSFSVIIWILVLLLRPKYLKINESNNANDLILAKDLLFRMHDSANDFFKIWNDKQIYFSQILDGFVSYKSYKNYVVVLENPVISDKRKLHFLVEEFENYCRLHNLKPFYYRVSAEFVNAIETFKKKKLLIGQEAILDLGTFSLTGKSMKSIRNAINNAQRNGLTVTTNLPPIKDGLLQQLVQVSDQWLDENNRKEIGFSQGSFDWDILKNQTILTVENKEGMVLAFVNILPTFGQNIATYDLIRYIPNAPNGTIDFLLVETFNYLKANGLQFVDIGFAPFSGLNEIDVKNFLEMSIKFTHEKIKPIADYQQGLRKSKEKFGPNWENKYLVYNEDFDLLQFPIVYRNIIKV</sequence>
<feature type="transmembrane region" description="Helical" evidence="14">
    <location>
        <begin position="514"/>
        <end position="535"/>
    </location>
</feature>
<reference evidence="16 17" key="1">
    <citation type="submission" date="2019-09" db="EMBL/GenBank/DDBJ databases">
        <title>Complete genome sequence of Arachidicoccus sp. B3-10 isolated from apple orchard soil.</title>
        <authorList>
            <person name="Kim H.S."/>
            <person name="Han K.-I."/>
            <person name="Suh M.K."/>
            <person name="Lee K.C."/>
            <person name="Eom M.K."/>
            <person name="Kim J.-S."/>
            <person name="Kang S.W."/>
            <person name="Sin Y."/>
            <person name="Lee J.-S."/>
        </authorList>
    </citation>
    <scope>NUCLEOTIDE SEQUENCE [LARGE SCALE GENOMIC DNA]</scope>
    <source>
        <strain evidence="16 17">B3-10</strain>
    </source>
</reference>
<protein>
    <recommendedName>
        <fullName evidence="4">Phosphatidylglycerol lysyltransferase</fullName>
        <ecNumber evidence="3">2.3.2.3</ecNumber>
    </recommendedName>
    <alternativeName>
        <fullName evidence="12">Lysylphosphatidylglycerol synthase</fullName>
    </alternativeName>
</protein>
<dbReference type="GO" id="GO:0050071">
    <property type="term" value="F:phosphatidylglycerol lysyltransferase activity"/>
    <property type="evidence" value="ECO:0007669"/>
    <property type="project" value="UniProtKB-EC"/>
</dbReference>
<evidence type="ECO:0000256" key="9">
    <source>
        <dbReference type="ARBA" id="ARBA00023098"/>
    </source>
</evidence>
<evidence type="ECO:0000256" key="13">
    <source>
        <dbReference type="ARBA" id="ARBA00047540"/>
    </source>
</evidence>
<dbReference type="GO" id="GO:0006629">
    <property type="term" value="P:lipid metabolic process"/>
    <property type="evidence" value="ECO:0007669"/>
    <property type="project" value="UniProtKB-KW"/>
</dbReference>